<evidence type="ECO:0008006" key="3">
    <source>
        <dbReference type="Google" id="ProtNLM"/>
    </source>
</evidence>
<dbReference type="EMBL" id="ASPP01021832">
    <property type="protein sequence ID" value="ETO11998.1"/>
    <property type="molecule type" value="Genomic_DNA"/>
</dbReference>
<reference evidence="1 2" key="1">
    <citation type="journal article" date="2013" name="Curr. Biol.">
        <title>The Genome of the Foraminiferan Reticulomyxa filosa.</title>
        <authorList>
            <person name="Glockner G."/>
            <person name="Hulsmann N."/>
            <person name="Schleicher M."/>
            <person name="Noegel A.A."/>
            <person name="Eichinger L."/>
            <person name="Gallinger C."/>
            <person name="Pawlowski J."/>
            <person name="Sierra R."/>
            <person name="Euteneuer U."/>
            <person name="Pillet L."/>
            <person name="Moustafa A."/>
            <person name="Platzer M."/>
            <person name="Groth M."/>
            <person name="Szafranski K."/>
            <person name="Schliwa M."/>
        </authorList>
    </citation>
    <scope>NUCLEOTIDE SEQUENCE [LARGE SCALE GENOMIC DNA]</scope>
</reference>
<dbReference type="AlphaFoldDB" id="X6MDA1"/>
<evidence type="ECO:0000313" key="1">
    <source>
        <dbReference type="EMBL" id="ETO11998.1"/>
    </source>
</evidence>
<accession>X6MDA1</accession>
<comment type="caution">
    <text evidence="1">The sequence shown here is derived from an EMBL/GenBank/DDBJ whole genome shotgun (WGS) entry which is preliminary data.</text>
</comment>
<evidence type="ECO:0000313" key="2">
    <source>
        <dbReference type="Proteomes" id="UP000023152"/>
    </source>
</evidence>
<sequence>MNNHRVMQEYDPSKETLLEKYDRSFEVYSKLMQRSLEQRFQGWVNRKCESKILKYQECVKFKWPWQMKQCDSTLDDVSKCRLSYNTAEKRSKFFERERELLKNMDEQGEYLFDFELTVNEDMKEKKEGRKNKIDYADDL</sequence>
<keyword evidence="2" id="KW-1185">Reference proteome</keyword>
<protein>
    <recommendedName>
        <fullName evidence="3">COX assembly mitochondrial protein</fullName>
    </recommendedName>
</protein>
<dbReference type="Proteomes" id="UP000023152">
    <property type="component" value="Unassembled WGS sequence"/>
</dbReference>
<proteinExistence type="predicted"/>
<gene>
    <name evidence="1" type="ORF">RFI_25375</name>
</gene>
<organism evidence="1 2">
    <name type="scientific">Reticulomyxa filosa</name>
    <dbReference type="NCBI Taxonomy" id="46433"/>
    <lineage>
        <taxon>Eukaryota</taxon>
        <taxon>Sar</taxon>
        <taxon>Rhizaria</taxon>
        <taxon>Retaria</taxon>
        <taxon>Foraminifera</taxon>
        <taxon>Monothalamids</taxon>
        <taxon>Reticulomyxidae</taxon>
        <taxon>Reticulomyxa</taxon>
    </lineage>
</organism>
<name>X6MDA1_RETFI</name>